<reference evidence="2" key="1">
    <citation type="submission" date="2020-05" db="EMBL/GenBank/DDBJ databases">
        <authorList>
            <person name="Chiriac C."/>
            <person name="Salcher M."/>
            <person name="Ghai R."/>
            <person name="Kavagutti S V."/>
        </authorList>
    </citation>
    <scope>NUCLEOTIDE SEQUENCE</scope>
</reference>
<organism evidence="2">
    <name type="scientific">uncultured Caudovirales phage</name>
    <dbReference type="NCBI Taxonomy" id="2100421"/>
    <lineage>
        <taxon>Viruses</taxon>
        <taxon>Duplodnaviria</taxon>
        <taxon>Heunggongvirae</taxon>
        <taxon>Uroviricota</taxon>
        <taxon>Caudoviricetes</taxon>
        <taxon>Peduoviridae</taxon>
        <taxon>Maltschvirus</taxon>
        <taxon>Maltschvirus maltsch</taxon>
    </lineage>
</organism>
<sequence length="414" mass="42635">MSMLPPMHEPEELLRSMRNRIDLLETRLWNLSTVLGAGVASGYYGAFESTGTQTLAAINTAYAMTLNTTDGSNGVSVVSSSRVTFANAGVYNVQWSGQFQNTDTQDHDVKVWLRLNGTDITGSTGIVSVPSSHGGTAGHCIPSWNYVLTFAAGDYIEFYWSSDSTAVTLQSYTSGSSPATPSTASLLVTAQQITNTQQGPQGDGYSGITSTTSKIINVGNRDYVLNKLGALTVGTRVRASVAASPTIYNEGLITAINTTTKTVTITADNTAGSGTYSSWNITVAGDVGETGGTGLKGDTGASGDWSTAQTPNTQTGTSYPLVSSDVGKLVTFSSAGTGTPPTVSVTVPAGMASIGQRVDLAQLGAGQVTVAPVTGSGVVINSTPTAKLRTQWSAATLICTASNVYLLVGDLAAS</sequence>
<feature type="compositionally biased region" description="Polar residues" evidence="1">
    <location>
        <begin position="304"/>
        <end position="317"/>
    </location>
</feature>
<proteinExistence type="predicted"/>
<protein>
    <submittedName>
        <fullName evidence="2">Uncharacterized protein</fullName>
    </submittedName>
</protein>
<dbReference type="EMBL" id="LR798283">
    <property type="protein sequence ID" value="CAB5220383.1"/>
    <property type="molecule type" value="Genomic_DNA"/>
</dbReference>
<feature type="region of interest" description="Disordered" evidence="1">
    <location>
        <begin position="298"/>
        <end position="317"/>
    </location>
</feature>
<evidence type="ECO:0000256" key="1">
    <source>
        <dbReference type="SAM" id="MobiDB-lite"/>
    </source>
</evidence>
<evidence type="ECO:0000313" key="2">
    <source>
        <dbReference type="EMBL" id="CAB5220383.1"/>
    </source>
</evidence>
<accession>A0A6J7WZE6</accession>
<gene>
    <name evidence="2" type="ORF">UFOVP238_40</name>
</gene>
<name>A0A6J7WZE6_9CAUD</name>